<feature type="signal peptide" evidence="1">
    <location>
        <begin position="1"/>
        <end position="32"/>
    </location>
</feature>
<dbReference type="STRING" id="155417.A0A4Q4TWE2"/>
<dbReference type="PROSITE" id="PS00455">
    <property type="entry name" value="AMP_BINDING"/>
    <property type="match status" value="1"/>
</dbReference>
<dbReference type="Gene3D" id="3.40.50.12780">
    <property type="entry name" value="N-terminal domain of ligase-like"/>
    <property type="match status" value="1"/>
</dbReference>
<evidence type="ECO:0000313" key="4">
    <source>
        <dbReference type="Proteomes" id="UP000293360"/>
    </source>
</evidence>
<dbReference type="CDD" id="cd04433">
    <property type="entry name" value="AFD_class_I"/>
    <property type="match status" value="1"/>
</dbReference>
<protein>
    <recommendedName>
        <fullName evidence="2">AMP-dependent synthetase/ligase domain-containing protein</fullName>
    </recommendedName>
</protein>
<dbReference type="PANTHER" id="PTHR43201:SF32">
    <property type="entry name" value="2-SUCCINYLBENZOATE--COA LIGASE, CHLOROPLASTIC_PEROXISOMAL"/>
    <property type="match status" value="1"/>
</dbReference>
<reference evidence="3 4" key="1">
    <citation type="submission" date="2018-06" db="EMBL/GenBank/DDBJ databases">
        <title>Complete Genomes of Monosporascus.</title>
        <authorList>
            <person name="Robinson A.J."/>
            <person name="Natvig D.O."/>
        </authorList>
    </citation>
    <scope>NUCLEOTIDE SEQUENCE [LARGE SCALE GENOMIC DNA]</scope>
    <source>
        <strain evidence="3 4">CBS 110550</strain>
    </source>
</reference>
<dbReference type="InterPro" id="IPR020845">
    <property type="entry name" value="AMP-binding_CS"/>
</dbReference>
<dbReference type="GO" id="GO:0006631">
    <property type="term" value="P:fatty acid metabolic process"/>
    <property type="evidence" value="ECO:0007669"/>
    <property type="project" value="TreeGrafter"/>
</dbReference>
<dbReference type="InterPro" id="IPR045851">
    <property type="entry name" value="AMP-bd_C_sf"/>
</dbReference>
<dbReference type="SUPFAM" id="SSF56801">
    <property type="entry name" value="Acetyl-CoA synthetase-like"/>
    <property type="match status" value="1"/>
</dbReference>
<feature type="chain" id="PRO_5020745992" description="AMP-dependent synthetase/ligase domain-containing protein" evidence="1">
    <location>
        <begin position="33"/>
        <end position="757"/>
    </location>
</feature>
<comment type="caution">
    <text evidence="3">The sequence shown here is derived from an EMBL/GenBank/DDBJ whole genome shotgun (WGS) entry which is preliminary data.</text>
</comment>
<evidence type="ECO:0000259" key="2">
    <source>
        <dbReference type="Pfam" id="PF00501"/>
    </source>
</evidence>
<dbReference type="AlphaFoldDB" id="A0A4Q4TWE2"/>
<name>A0A4Q4TWE2_9PEZI</name>
<evidence type="ECO:0000256" key="1">
    <source>
        <dbReference type="SAM" id="SignalP"/>
    </source>
</evidence>
<organism evidence="3 4">
    <name type="scientific">Monosporascus ibericus</name>
    <dbReference type="NCBI Taxonomy" id="155417"/>
    <lineage>
        <taxon>Eukaryota</taxon>
        <taxon>Fungi</taxon>
        <taxon>Dikarya</taxon>
        <taxon>Ascomycota</taxon>
        <taxon>Pezizomycotina</taxon>
        <taxon>Sordariomycetes</taxon>
        <taxon>Xylariomycetidae</taxon>
        <taxon>Xylariales</taxon>
        <taxon>Xylariales incertae sedis</taxon>
        <taxon>Monosporascus</taxon>
    </lineage>
</organism>
<keyword evidence="1" id="KW-0732">Signal</keyword>
<dbReference type="OrthoDB" id="10253869at2759"/>
<dbReference type="Proteomes" id="UP000293360">
    <property type="component" value="Unassembled WGS sequence"/>
</dbReference>
<dbReference type="Gene3D" id="3.30.300.30">
    <property type="match status" value="1"/>
</dbReference>
<dbReference type="EMBL" id="QJNU01000010">
    <property type="protein sequence ID" value="RYP10924.1"/>
    <property type="molecule type" value="Genomic_DNA"/>
</dbReference>
<dbReference type="InterPro" id="IPR000873">
    <property type="entry name" value="AMP-dep_synth/lig_dom"/>
</dbReference>
<sequence>MLGFLAAVAAFLLFIWPIRAPLLLALVSLVTGKQEDDETPASDEVAEIDGGAWKHISIFEHVELGLKKNPDEPAVICMFPPTAALQELVGRARGDQLHAGYALSPLPGNHSNGFIDRENGGFAKQNGTGKLNGAVAAQQTAPLWNHQNGLNGANSIFEATGTNGTDCVNGINGYQIDKKPSLWGKAHNGVNGHAVALDHNGIHGIIETSAQRTVPSPVPIFTLTYRQLHESALKLAAGLLANGARPDTTILMLIPNGGEYTVLLWACLLLRITYVSVDPSSLDISGFTALKHTLQSLKPQLVVAPDAHGGRAIDVAVNELELPQPIKLCLSKPTSPSDWKSLSTIASDGDKNPADEAALISSAKRDRPSRVHYLLFTSGTSGMPKGCPLTVAGMSHDLHSQSWLVDSESGAARFALQQAHNSRAICPLQTLQTWRAGGCVLMTERGLRVDDVAEAVCGAHPYRATFIVLSPPMVHELAAELAARRVKGSGVQPDVGSVRRIQVGGDAVTKDILAKCAALFPQAQVCVNHGMSEGPGIFAWPFRDMRVSDIPFFGEICPIGVAAPGALVRVWDADAKRTAKRDQLGELHVCRGSVIRSYWRGRASESFTDERKGRWFNTGDVAIVKKDGLVFILGRKKDMIKRAGVGIMPAAIESCIEAFTGAQTIVVPVQHHVLGAEPFAVLGSYNGKTGEEIKEHVRTLLGRDYALGGLAPLKQLGLLEFPVNPTHKVMKSEVQREVENYLKRRLREKSTVKGASS</sequence>
<keyword evidence="4" id="KW-1185">Reference proteome</keyword>
<feature type="domain" description="AMP-dependent synthetase/ligase" evidence="2">
    <location>
        <begin position="221"/>
        <end position="599"/>
    </location>
</feature>
<dbReference type="InterPro" id="IPR042099">
    <property type="entry name" value="ANL_N_sf"/>
</dbReference>
<accession>A0A4Q4TWE2</accession>
<dbReference type="PANTHER" id="PTHR43201">
    <property type="entry name" value="ACYL-COA SYNTHETASE"/>
    <property type="match status" value="1"/>
</dbReference>
<gene>
    <name evidence="3" type="ORF">DL764_000360</name>
</gene>
<dbReference type="GO" id="GO:0031956">
    <property type="term" value="F:medium-chain fatty acid-CoA ligase activity"/>
    <property type="evidence" value="ECO:0007669"/>
    <property type="project" value="TreeGrafter"/>
</dbReference>
<dbReference type="Pfam" id="PF00501">
    <property type="entry name" value="AMP-binding"/>
    <property type="match status" value="1"/>
</dbReference>
<evidence type="ECO:0000313" key="3">
    <source>
        <dbReference type="EMBL" id="RYP10924.1"/>
    </source>
</evidence>
<proteinExistence type="predicted"/>